<sequence>MSRASVAAGGGDGPTVGHPIGPGAVPRPVGRAEKGTFVCGAVRGGPCVLEKIKTEPGRVHGADPPGRWKR</sequence>
<dbReference type="Proteomes" id="UP001501822">
    <property type="component" value="Unassembled WGS sequence"/>
</dbReference>
<comment type="caution">
    <text evidence="2">The sequence shown here is derived from an EMBL/GenBank/DDBJ whole genome shotgun (WGS) entry which is preliminary data.</text>
</comment>
<protein>
    <submittedName>
        <fullName evidence="2">Uncharacterized protein</fullName>
    </submittedName>
</protein>
<proteinExistence type="predicted"/>
<dbReference type="EMBL" id="BAAABM010000074">
    <property type="protein sequence ID" value="GAA0373200.1"/>
    <property type="molecule type" value="Genomic_DNA"/>
</dbReference>
<reference evidence="2 3" key="1">
    <citation type="journal article" date="2019" name="Int. J. Syst. Evol. Microbiol.">
        <title>The Global Catalogue of Microorganisms (GCM) 10K type strain sequencing project: providing services to taxonomists for standard genome sequencing and annotation.</title>
        <authorList>
            <consortium name="The Broad Institute Genomics Platform"/>
            <consortium name="The Broad Institute Genome Sequencing Center for Infectious Disease"/>
            <person name="Wu L."/>
            <person name="Ma J."/>
        </authorList>
    </citation>
    <scope>NUCLEOTIDE SEQUENCE [LARGE SCALE GENOMIC DNA]</scope>
    <source>
        <strain evidence="2 3">JCM 3146</strain>
    </source>
</reference>
<accession>A0ABN0XUH7</accession>
<organism evidence="2 3">
    <name type="scientific">Actinoallomurus spadix</name>
    <dbReference type="NCBI Taxonomy" id="79912"/>
    <lineage>
        <taxon>Bacteria</taxon>
        <taxon>Bacillati</taxon>
        <taxon>Actinomycetota</taxon>
        <taxon>Actinomycetes</taxon>
        <taxon>Streptosporangiales</taxon>
        <taxon>Thermomonosporaceae</taxon>
        <taxon>Actinoallomurus</taxon>
    </lineage>
</organism>
<feature type="region of interest" description="Disordered" evidence="1">
    <location>
        <begin position="1"/>
        <end position="28"/>
    </location>
</feature>
<evidence type="ECO:0000256" key="1">
    <source>
        <dbReference type="SAM" id="MobiDB-lite"/>
    </source>
</evidence>
<keyword evidence="3" id="KW-1185">Reference proteome</keyword>
<gene>
    <name evidence="2" type="ORF">GCM10010151_74140</name>
</gene>
<name>A0ABN0XUH7_9ACTN</name>
<evidence type="ECO:0000313" key="3">
    <source>
        <dbReference type="Proteomes" id="UP001501822"/>
    </source>
</evidence>
<evidence type="ECO:0000313" key="2">
    <source>
        <dbReference type="EMBL" id="GAA0373200.1"/>
    </source>
</evidence>